<dbReference type="GO" id="GO:0009055">
    <property type="term" value="F:electron transfer activity"/>
    <property type="evidence" value="ECO:0007669"/>
    <property type="project" value="InterPro"/>
</dbReference>
<name>A0A657LLF9_9HYPH</name>
<sequence length="394" mass="41639">MPLVNSRTRFGTVARSLHWLTALLILTAIPLGLYANSLPYATSDALATKAQVFSLHKTLGVAAFFVALVRILWALTQPRPVPLHPDRRVETAVADLVHWILYISLLAVPLSGWVHHAATTGFAPILWPFGQNLPLVPKIPAVEHVAATAHWLFTKLLIAAILLHIAGALKHHLIDRDATLRRMISGVVAPGIPQAPRHGAAPMLAALAIYAAGSGLAFALTRAEPEPIETATPAVTTGNWQVTEGTLSLGVRQIGADVQGSFATWSADITFDDTTGMGNVTVFIDIATLTLGSVGDQAKGAEFLDAATHPTATFTAAIRPEGSTFIAEGTLALRGMSQSLAMPFSLTIEGDTALMEGSTSIDRRTFGIGAKYPDEATVGFAADVTVGLTAKRTN</sequence>
<dbReference type="InterPro" id="IPR007372">
    <property type="entry name" value="Lipid/polyisoprenoid-bd_YceI"/>
</dbReference>
<dbReference type="GO" id="GO:0005886">
    <property type="term" value="C:plasma membrane"/>
    <property type="evidence" value="ECO:0007669"/>
    <property type="project" value="UniProtKB-SubCell"/>
</dbReference>
<comment type="similarity">
    <text evidence="12">Belongs to the cytochrome b561 family.</text>
</comment>
<evidence type="ECO:0000256" key="5">
    <source>
        <dbReference type="ARBA" id="ARBA00022617"/>
    </source>
</evidence>
<evidence type="ECO:0000256" key="13">
    <source>
        <dbReference type="SAM" id="Phobius"/>
    </source>
</evidence>
<keyword evidence="7" id="KW-0479">Metal-binding</keyword>
<gene>
    <name evidence="15" type="ORF">AX760_23705</name>
</gene>
<feature type="transmembrane region" description="Helical" evidence="13">
    <location>
        <begin position="149"/>
        <end position="169"/>
    </location>
</feature>
<organism evidence="15 16">
    <name type="scientific">Pararhizobium antarcticum</name>
    <dbReference type="NCBI Taxonomy" id="1798805"/>
    <lineage>
        <taxon>Bacteria</taxon>
        <taxon>Pseudomonadati</taxon>
        <taxon>Pseudomonadota</taxon>
        <taxon>Alphaproteobacteria</taxon>
        <taxon>Hyphomicrobiales</taxon>
        <taxon>Rhizobiaceae</taxon>
        <taxon>Rhizobium/Agrobacterium group</taxon>
        <taxon>Pararhizobium</taxon>
    </lineage>
</organism>
<evidence type="ECO:0000256" key="1">
    <source>
        <dbReference type="ARBA" id="ARBA00001970"/>
    </source>
</evidence>
<dbReference type="InterPro" id="IPR011577">
    <property type="entry name" value="Cyt_b561_bac/Ni-Hgenase"/>
</dbReference>
<keyword evidence="10" id="KW-0408">Iron</keyword>
<dbReference type="Gene3D" id="1.20.950.20">
    <property type="entry name" value="Transmembrane di-heme cytochromes, Chain C"/>
    <property type="match status" value="1"/>
</dbReference>
<comment type="caution">
    <text evidence="15">The sequence shown here is derived from an EMBL/GenBank/DDBJ whole genome shotgun (WGS) entry which is preliminary data.</text>
</comment>
<feature type="domain" description="Lipid/polyisoprenoid-binding YceI-like" evidence="14">
    <location>
        <begin position="239"/>
        <end position="393"/>
    </location>
</feature>
<comment type="subcellular location">
    <subcellularLocation>
        <location evidence="2">Cell membrane</location>
        <topology evidence="2">Multi-pass membrane protein</topology>
    </subcellularLocation>
</comment>
<evidence type="ECO:0000256" key="3">
    <source>
        <dbReference type="ARBA" id="ARBA00022448"/>
    </source>
</evidence>
<dbReference type="EMBL" id="LSRP01000132">
    <property type="protein sequence ID" value="OJF90849.1"/>
    <property type="molecule type" value="Genomic_DNA"/>
</dbReference>
<feature type="transmembrane region" description="Helical" evidence="13">
    <location>
        <begin position="55"/>
        <end position="75"/>
    </location>
</feature>
<comment type="cofactor">
    <cofactor evidence="1">
        <name>heme b</name>
        <dbReference type="ChEBI" id="CHEBI:60344"/>
    </cofactor>
</comment>
<keyword evidence="5" id="KW-0349">Heme</keyword>
<evidence type="ECO:0000256" key="9">
    <source>
        <dbReference type="ARBA" id="ARBA00022989"/>
    </source>
</evidence>
<dbReference type="RefSeq" id="WP_071835417.1">
    <property type="nucleotide sequence ID" value="NZ_LSRP01000132.1"/>
</dbReference>
<evidence type="ECO:0000256" key="11">
    <source>
        <dbReference type="ARBA" id="ARBA00023136"/>
    </source>
</evidence>
<keyword evidence="3" id="KW-0813">Transport</keyword>
<dbReference type="InterPro" id="IPR036761">
    <property type="entry name" value="TTHA0802/YceI-like_sf"/>
</dbReference>
<reference evidence="15 16" key="1">
    <citation type="submission" date="2016-02" db="EMBL/GenBank/DDBJ databases">
        <title>Genome sequencing of a beta-galactosidase producing bacteria Rhizobium sp. 59.</title>
        <authorList>
            <person name="Wang D."/>
            <person name="Kot W."/>
            <person name="Qin Y."/>
            <person name="Hansen L."/>
            <person name="Naqvi K."/>
            <person name="Rensing C."/>
        </authorList>
    </citation>
    <scope>NUCLEOTIDE SEQUENCE [LARGE SCALE GENOMIC DNA]</scope>
    <source>
        <strain evidence="15 16">59</strain>
    </source>
</reference>
<dbReference type="PANTHER" id="PTHR30529:SF7">
    <property type="entry name" value="CYTOCHROME B561 BACTERIAL_NI-HYDROGENASE DOMAIN-CONTAINING PROTEIN"/>
    <property type="match status" value="1"/>
</dbReference>
<dbReference type="GO" id="GO:0020037">
    <property type="term" value="F:heme binding"/>
    <property type="evidence" value="ECO:0007669"/>
    <property type="project" value="TreeGrafter"/>
</dbReference>
<dbReference type="SUPFAM" id="SSF81342">
    <property type="entry name" value="Transmembrane di-heme cytochromes"/>
    <property type="match status" value="1"/>
</dbReference>
<evidence type="ECO:0000256" key="4">
    <source>
        <dbReference type="ARBA" id="ARBA00022475"/>
    </source>
</evidence>
<evidence type="ECO:0000313" key="16">
    <source>
        <dbReference type="Proteomes" id="UP000182661"/>
    </source>
</evidence>
<evidence type="ECO:0000259" key="14">
    <source>
        <dbReference type="SMART" id="SM00867"/>
    </source>
</evidence>
<keyword evidence="11 13" id="KW-0472">Membrane</keyword>
<feature type="transmembrane region" description="Helical" evidence="13">
    <location>
        <begin position="17"/>
        <end position="35"/>
    </location>
</feature>
<evidence type="ECO:0000313" key="15">
    <source>
        <dbReference type="EMBL" id="OJF90849.1"/>
    </source>
</evidence>
<dbReference type="Pfam" id="PF04264">
    <property type="entry name" value="YceI"/>
    <property type="match status" value="1"/>
</dbReference>
<keyword evidence="8" id="KW-0249">Electron transport</keyword>
<dbReference type="AlphaFoldDB" id="A0A657LLF9"/>
<evidence type="ECO:0000256" key="7">
    <source>
        <dbReference type="ARBA" id="ARBA00022723"/>
    </source>
</evidence>
<evidence type="ECO:0000256" key="6">
    <source>
        <dbReference type="ARBA" id="ARBA00022692"/>
    </source>
</evidence>
<dbReference type="GO" id="GO:0046872">
    <property type="term" value="F:metal ion binding"/>
    <property type="evidence" value="ECO:0007669"/>
    <property type="project" value="UniProtKB-KW"/>
</dbReference>
<dbReference type="OrthoDB" id="1247465at2"/>
<keyword evidence="6 13" id="KW-0812">Transmembrane</keyword>
<dbReference type="InterPro" id="IPR016174">
    <property type="entry name" value="Di-haem_cyt_TM"/>
</dbReference>
<dbReference type="InterPro" id="IPR052168">
    <property type="entry name" value="Cytochrome_b561_oxidase"/>
</dbReference>
<protein>
    <submittedName>
        <fullName evidence="15">Cytochrome</fullName>
    </submittedName>
</protein>
<dbReference type="SUPFAM" id="SSF101874">
    <property type="entry name" value="YceI-like"/>
    <property type="match status" value="1"/>
</dbReference>
<feature type="transmembrane region" description="Helical" evidence="13">
    <location>
        <begin position="96"/>
        <end position="129"/>
    </location>
</feature>
<evidence type="ECO:0000256" key="10">
    <source>
        <dbReference type="ARBA" id="ARBA00023004"/>
    </source>
</evidence>
<evidence type="ECO:0000256" key="12">
    <source>
        <dbReference type="ARBA" id="ARBA00037975"/>
    </source>
</evidence>
<dbReference type="Proteomes" id="UP000182661">
    <property type="component" value="Unassembled WGS sequence"/>
</dbReference>
<keyword evidence="9 13" id="KW-1133">Transmembrane helix</keyword>
<dbReference type="SMART" id="SM00867">
    <property type="entry name" value="YceI"/>
    <property type="match status" value="1"/>
</dbReference>
<dbReference type="Gene3D" id="2.40.128.110">
    <property type="entry name" value="Lipid/polyisoprenoid-binding, YceI-like"/>
    <property type="match status" value="1"/>
</dbReference>
<dbReference type="GO" id="GO:0022904">
    <property type="term" value="P:respiratory electron transport chain"/>
    <property type="evidence" value="ECO:0007669"/>
    <property type="project" value="InterPro"/>
</dbReference>
<dbReference type="Pfam" id="PF01292">
    <property type="entry name" value="Ni_hydr_CYTB"/>
    <property type="match status" value="1"/>
</dbReference>
<keyword evidence="4" id="KW-1003">Cell membrane</keyword>
<accession>A0A657LLF9</accession>
<proteinExistence type="inferred from homology"/>
<evidence type="ECO:0000256" key="8">
    <source>
        <dbReference type="ARBA" id="ARBA00022982"/>
    </source>
</evidence>
<evidence type="ECO:0000256" key="2">
    <source>
        <dbReference type="ARBA" id="ARBA00004651"/>
    </source>
</evidence>
<dbReference type="PANTHER" id="PTHR30529">
    <property type="entry name" value="CYTOCHROME B561"/>
    <property type="match status" value="1"/>
</dbReference>
<keyword evidence="16" id="KW-1185">Reference proteome</keyword>